<keyword evidence="3" id="KW-1185">Reference proteome</keyword>
<dbReference type="Proteomes" id="UP000262142">
    <property type="component" value="Unassembled WGS sequence"/>
</dbReference>
<feature type="signal peptide" evidence="1">
    <location>
        <begin position="1"/>
        <end position="18"/>
    </location>
</feature>
<evidence type="ECO:0000313" key="2">
    <source>
        <dbReference type="EMBL" id="SZD71098.1"/>
    </source>
</evidence>
<dbReference type="RefSeq" id="WP_119058774.1">
    <property type="nucleotide sequence ID" value="NZ_UNSC01000001.1"/>
</dbReference>
<evidence type="ECO:0000256" key="1">
    <source>
        <dbReference type="SAM" id="SignalP"/>
    </source>
</evidence>
<accession>A0A383TV41</accession>
<gene>
    <name evidence="2" type="ORF">SAMEA104719789_00190</name>
</gene>
<dbReference type="EMBL" id="UNSC01000001">
    <property type="protein sequence ID" value="SZD71098.1"/>
    <property type="molecule type" value="Genomic_DNA"/>
</dbReference>
<dbReference type="OrthoDB" id="1274006at2"/>
<organism evidence="2 3">
    <name type="scientific">Candidatus Ornithobacterium hominis</name>
    <dbReference type="NCBI Taxonomy" id="2497989"/>
    <lineage>
        <taxon>Bacteria</taxon>
        <taxon>Pseudomonadati</taxon>
        <taxon>Bacteroidota</taxon>
        <taxon>Flavobacteriia</taxon>
        <taxon>Flavobacteriales</taxon>
        <taxon>Weeksellaceae</taxon>
        <taxon>Ornithobacterium</taxon>
    </lineage>
</organism>
<protein>
    <submittedName>
        <fullName evidence="2">Uncharacterized protein</fullName>
    </submittedName>
</protein>
<reference evidence="2 3" key="1">
    <citation type="submission" date="2018-09" db="EMBL/GenBank/DDBJ databases">
        <authorList>
            <consortium name="Pathogen Informatics"/>
        </authorList>
    </citation>
    <scope>NUCLEOTIDE SEQUENCE [LARGE SCALE GENOMIC DNA]</scope>
    <source>
        <strain evidence="2 3">OH-22767</strain>
    </source>
</reference>
<sequence length="266" mass="30725">MKTFIVFLFAVLSSFSFAQKVEDFAYVRVPVKFSALEANQYQANHYVQYLLRQKNFKIISENKQIEELLNAPCEIIFVDLKDESSWFKTKIKIEFRDCRDQLVSSFDGKTNIKDLRKGYLDAIKNALGEVGNYNGKAYSAIQKKDSNLAQKVIKAEKLIPAQKIQPNSKEKRVNSSAKQEATAGDFTVYSDGFRDYRLEERDEIFLLKDMVNQSLFARLFPTQNSEIYQVKFYDGSSAVAYFFDGKIMFEKFNDAGEKQALELNKK</sequence>
<name>A0A383TV41_9FLAO</name>
<feature type="chain" id="PRO_5016938332" evidence="1">
    <location>
        <begin position="19"/>
        <end position="266"/>
    </location>
</feature>
<dbReference type="AlphaFoldDB" id="A0A383TV41"/>
<proteinExistence type="predicted"/>
<evidence type="ECO:0000313" key="3">
    <source>
        <dbReference type="Proteomes" id="UP000262142"/>
    </source>
</evidence>
<keyword evidence="1" id="KW-0732">Signal</keyword>